<feature type="compositionally biased region" description="Acidic residues" evidence="1">
    <location>
        <begin position="103"/>
        <end position="119"/>
    </location>
</feature>
<evidence type="ECO:0000313" key="3">
    <source>
        <dbReference type="Proteomes" id="UP001454036"/>
    </source>
</evidence>
<evidence type="ECO:0000313" key="2">
    <source>
        <dbReference type="EMBL" id="GAA0153941.1"/>
    </source>
</evidence>
<dbReference type="Proteomes" id="UP001454036">
    <property type="component" value="Unassembled WGS sequence"/>
</dbReference>
<comment type="caution">
    <text evidence="2">The sequence shown here is derived from an EMBL/GenBank/DDBJ whole genome shotgun (WGS) entry which is preliminary data.</text>
</comment>
<feature type="compositionally biased region" description="Basic and acidic residues" evidence="1">
    <location>
        <begin position="77"/>
        <end position="102"/>
    </location>
</feature>
<reference evidence="2 3" key="1">
    <citation type="submission" date="2024-01" db="EMBL/GenBank/DDBJ databases">
        <title>The complete chloroplast genome sequence of Lithospermum erythrorhizon: insights into the phylogenetic relationship among Boraginaceae species and the maternal lineages of purple gromwells.</title>
        <authorList>
            <person name="Okada T."/>
            <person name="Watanabe K."/>
        </authorList>
    </citation>
    <scope>NUCLEOTIDE SEQUENCE [LARGE SCALE GENOMIC DNA]</scope>
</reference>
<keyword evidence="3" id="KW-1185">Reference proteome</keyword>
<feature type="compositionally biased region" description="Basic and acidic residues" evidence="1">
    <location>
        <begin position="40"/>
        <end position="51"/>
    </location>
</feature>
<feature type="compositionally biased region" description="Basic residues" evidence="1">
    <location>
        <begin position="52"/>
        <end position="62"/>
    </location>
</feature>
<name>A0AAV3PSA0_LITER</name>
<evidence type="ECO:0000256" key="1">
    <source>
        <dbReference type="SAM" id="MobiDB-lite"/>
    </source>
</evidence>
<gene>
    <name evidence="2" type="ORF">LIER_12059</name>
</gene>
<protein>
    <submittedName>
        <fullName evidence="2">Uncharacterized protein</fullName>
    </submittedName>
</protein>
<organism evidence="2 3">
    <name type="scientific">Lithospermum erythrorhizon</name>
    <name type="common">Purple gromwell</name>
    <name type="synonym">Lithospermum officinale var. erythrorhizon</name>
    <dbReference type="NCBI Taxonomy" id="34254"/>
    <lineage>
        <taxon>Eukaryota</taxon>
        <taxon>Viridiplantae</taxon>
        <taxon>Streptophyta</taxon>
        <taxon>Embryophyta</taxon>
        <taxon>Tracheophyta</taxon>
        <taxon>Spermatophyta</taxon>
        <taxon>Magnoliopsida</taxon>
        <taxon>eudicotyledons</taxon>
        <taxon>Gunneridae</taxon>
        <taxon>Pentapetalae</taxon>
        <taxon>asterids</taxon>
        <taxon>lamiids</taxon>
        <taxon>Boraginales</taxon>
        <taxon>Boraginaceae</taxon>
        <taxon>Boraginoideae</taxon>
        <taxon>Lithospermeae</taxon>
        <taxon>Lithospermum</taxon>
    </lineage>
</organism>
<sequence length="183" mass="19684">MDPNIPSDIDTESVNAKAADVGVTPSLTDSDVETAANMERPTEVISKDTGQKKRSKKRKHKKSVDAGESSVPKKKLSKEERTAKKARKAEGRGRRVAQKEADAEAAEDNVPEEAEESVPEEMRSFDVQLVVDEEAQESDEEDIAPSSLARKSVLEARLRSLSGEDDPNADPVGGDSGGKAPQA</sequence>
<dbReference type="AlphaFoldDB" id="A0AAV3PSA0"/>
<proteinExistence type="predicted"/>
<feature type="compositionally biased region" description="Acidic residues" evidence="1">
    <location>
        <begin position="131"/>
        <end position="143"/>
    </location>
</feature>
<dbReference type="EMBL" id="BAABME010002284">
    <property type="protein sequence ID" value="GAA0153941.1"/>
    <property type="molecule type" value="Genomic_DNA"/>
</dbReference>
<accession>A0AAV3PSA0</accession>
<feature type="region of interest" description="Disordered" evidence="1">
    <location>
        <begin position="1"/>
        <end position="183"/>
    </location>
</feature>